<feature type="domain" description="Phosphatidylinositol-specific phospholipase C X" evidence="3">
    <location>
        <begin position="778"/>
        <end position="926"/>
    </location>
</feature>
<protein>
    <recommendedName>
        <fullName evidence="1">Phosphoinositide phospholipase C</fullName>
        <ecNumber evidence="1">3.1.4.11</ecNumber>
    </recommendedName>
</protein>
<dbReference type="Gene3D" id="3.20.20.190">
    <property type="entry name" value="Phosphatidylinositol (PI) phosphodiesterase"/>
    <property type="match status" value="1"/>
</dbReference>
<dbReference type="PRINTS" id="PR00390">
    <property type="entry name" value="PHPHLIPASEC"/>
</dbReference>
<comment type="catalytic activity">
    <reaction evidence="1">
        <text>a 1,2-diacyl-sn-glycero-3-phospho-(1D-myo-inositol-4,5-bisphosphate) + H2O = 1D-myo-inositol 1,4,5-trisphosphate + a 1,2-diacyl-sn-glycerol + H(+)</text>
        <dbReference type="Rhea" id="RHEA:33179"/>
        <dbReference type="ChEBI" id="CHEBI:15377"/>
        <dbReference type="ChEBI" id="CHEBI:15378"/>
        <dbReference type="ChEBI" id="CHEBI:17815"/>
        <dbReference type="ChEBI" id="CHEBI:58456"/>
        <dbReference type="ChEBI" id="CHEBI:203600"/>
        <dbReference type="EC" id="3.1.4.11"/>
    </reaction>
</comment>
<dbReference type="GO" id="GO:0007186">
    <property type="term" value="P:G protein-coupled receptor signaling pathway"/>
    <property type="evidence" value="ECO:0007669"/>
    <property type="project" value="TreeGrafter"/>
</dbReference>
<evidence type="ECO:0000313" key="4">
    <source>
        <dbReference type="Proteomes" id="UP000095281"/>
    </source>
</evidence>
<dbReference type="PANTHER" id="PTHR10336:SF6">
    <property type="entry name" value="1-PHOSPHATIDYLINOSITOL 4,5-BISPHOSPHATE PHOSPHODIESTERASE EPSILON-1"/>
    <property type="match status" value="1"/>
</dbReference>
<dbReference type="PANTHER" id="PTHR10336">
    <property type="entry name" value="PHOSPHOINOSITIDE-SPECIFIC PHOSPHOLIPASE C FAMILY PROTEIN"/>
    <property type="match status" value="1"/>
</dbReference>
<dbReference type="Pfam" id="PF09279">
    <property type="entry name" value="EF-hand_like"/>
    <property type="match status" value="1"/>
</dbReference>
<sequence length="1355" mass="148202">MNGDDHFSSKISVGGLLNTDKVCLILDNLEIYHKHHRQLLRYVPSEAAAQLCEGSPNGAAVDVQNTMANDVQAVFAQQQVQPGIYCNNLQVARGPIAISTWTNGQNPPVSLPLPILPLQSPQYSPEPKLYEPAQPIPGAAHGVQLIPLNTTILDLDVIQRIQHGTTVIHYDPDSGRSILCQLRLDASCATVSWQRIFYGGRDGRERELIAVAKAANIQGADAASGNRFQGGSSLTPRPQGAGHFTLDEGFLSTSYIKAIESVDSYELDIEAIYRRHSVEEMSVPVMCWTINFGCSLNDNEFLYFLAPQQIAQYWMGLEKVVKCIHEQNRNPDRRVIWLKRLYLQLYSEQEREQSGLTSKISIAFGAPTPSLASVPPLISASNNNNGPLSSEFPSTARRIGPRPVDALQAFGGRVEKWKNLSVNQTTTALYSPHGRQTDSSPSTECGGSRSKSRLRQMTIAVTRRVKGSSSRDCSRSTSPAPHSPMVRPPSIRSQLSSQSGPPGPNSPLPYLLKPRVGIESASALSDAGDLDSLYTPRSRTPTSSSYGGRSSWRSRGGETPNSGSISSSGGGVGGQMSGALLSSSGKEYQERPIAFTEFVELFRLFNTRMRKDLRDLFNEFVIATHSSANSHVPKRASSDKATCSPRVQSRLESVNSCPPSNEFVPDDVLTRNTAYHLCQLNDKQQKIYNALALACVSSSGPMDTSRNAFLTPASLKHFICTQQMEYIDEQYAARLIQEHEPDPGYRAKQLMSFEGFVRFLSGGLIINLKIKQIQPSEEQLQYPLSYYYICSSHNTYLTGHQLKGESSAEMYRQVLLTGCRCVELDCWDGDDGLPLIYHGHTLTTKISFRLVVNIIKKSAFQQSQLPVILSIENHCSLQQQAKMAQMFKSAFGDRLVTSYLFDTDYMESPRLPSPWQLRNKIIIKNKKMIAEPSAGIYATNIGHFDSHFGGDILIGGSNNGCVAGGFLPLHHRHRGDLGAEVAHHGSCSRKGSYESSSIDDMEDDDLEYLDDEDVATEDDPTETDVEIRTEGDTASPMKGIPIIRTSFSSNRHSSKDSLNSSVFANNDRTRGLGHVAGAIASIASPAASRRLQNRKKLGGEDLVVLPRLDLRNEDDAISHIGNTCSQRHCHHHHAKIGRRGSTFTTTTAAITRASSSGHQIAQELSDLVIYMQAVKFKGFVVTTTEIPIGFREIGGTNIGFDTIGSSGIGSGELRPCSNSFGGTPRMRALAPTMLSSYSATVPSHIESNIQQAHQKRPKSSIQISTAESTRCLQVLAQLSNGSDKGESPSTLQPVQQILSQPQQQQISSSIYSNLQDQTNNASNPPLSTANLLSSSVTARQQSPNSQASCYQVANT</sequence>
<dbReference type="SMART" id="SM00148">
    <property type="entry name" value="PLCXc"/>
    <property type="match status" value="1"/>
</dbReference>
<dbReference type="GO" id="GO:0048015">
    <property type="term" value="P:phosphatidylinositol-mediated signaling"/>
    <property type="evidence" value="ECO:0007669"/>
    <property type="project" value="TreeGrafter"/>
</dbReference>
<keyword evidence="4" id="KW-1185">Reference proteome</keyword>
<accession>A0A1I8BQC6</accession>
<dbReference type="InterPro" id="IPR017946">
    <property type="entry name" value="PLC-like_Pdiesterase_TIM-brl"/>
</dbReference>
<dbReference type="InterPro" id="IPR000909">
    <property type="entry name" value="PLipase_C_PInositol-sp_X_dom"/>
</dbReference>
<dbReference type="Proteomes" id="UP000095281">
    <property type="component" value="Unplaced"/>
</dbReference>
<feature type="region of interest" description="Disordered" evidence="2">
    <location>
        <begin position="375"/>
        <end position="399"/>
    </location>
</feature>
<dbReference type="InterPro" id="IPR001192">
    <property type="entry name" value="PI-PLC_fam"/>
</dbReference>
<reference evidence="5" key="1">
    <citation type="submission" date="2016-11" db="UniProtKB">
        <authorList>
            <consortium name="WormBaseParasite"/>
        </authorList>
    </citation>
    <scope>IDENTIFICATION</scope>
</reference>
<dbReference type="SUPFAM" id="SSF47473">
    <property type="entry name" value="EF-hand"/>
    <property type="match status" value="1"/>
</dbReference>
<feature type="region of interest" description="Disordered" evidence="2">
    <location>
        <begin position="528"/>
        <end position="578"/>
    </location>
</feature>
<dbReference type="Gene3D" id="1.10.238.10">
    <property type="entry name" value="EF-hand"/>
    <property type="match status" value="1"/>
</dbReference>
<feature type="compositionally biased region" description="Polar residues" evidence="2">
    <location>
        <begin position="379"/>
        <end position="393"/>
    </location>
</feature>
<keyword evidence="1" id="KW-0443">Lipid metabolism</keyword>
<evidence type="ECO:0000256" key="2">
    <source>
        <dbReference type="SAM" id="MobiDB-lite"/>
    </source>
</evidence>
<evidence type="ECO:0000313" key="5">
    <source>
        <dbReference type="WBParaSite" id="MhA1_Contig418.frz3.fgene5"/>
    </source>
</evidence>
<feature type="compositionally biased region" description="Low complexity" evidence="2">
    <location>
        <begin position="534"/>
        <end position="554"/>
    </location>
</feature>
<proteinExistence type="predicted"/>
<dbReference type="PROSITE" id="PS50007">
    <property type="entry name" value="PIPLC_X_DOMAIN"/>
    <property type="match status" value="1"/>
</dbReference>
<dbReference type="SUPFAM" id="SSF51695">
    <property type="entry name" value="PLC-like phosphodiesterases"/>
    <property type="match status" value="1"/>
</dbReference>
<dbReference type="GO" id="GO:0016042">
    <property type="term" value="P:lipid catabolic process"/>
    <property type="evidence" value="ECO:0007669"/>
    <property type="project" value="UniProtKB-KW"/>
</dbReference>
<feature type="region of interest" description="Disordered" evidence="2">
    <location>
        <begin position="428"/>
        <end position="512"/>
    </location>
</feature>
<feature type="compositionally biased region" description="Low complexity" evidence="2">
    <location>
        <begin position="468"/>
        <end position="478"/>
    </location>
</feature>
<evidence type="ECO:0000259" key="3">
    <source>
        <dbReference type="SMART" id="SM00148"/>
    </source>
</evidence>
<dbReference type="GO" id="GO:0007265">
    <property type="term" value="P:Ras protein signal transduction"/>
    <property type="evidence" value="ECO:0007669"/>
    <property type="project" value="TreeGrafter"/>
</dbReference>
<dbReference type="WBParaSite" id="MhA1_Contig418.frz3.fgene5">
    <property type="protein sequence ID" value="MhA1_Contig418.frz3.fgene5"/>
    <property type="gene ID" value="MhA1_Contig418.frz3.fgene5"/>
</dbReference>
<dbReference type="GO" id="GO:0046488">
    <property type="term" value="P:phosphatidylinositol metabolic process"/>
    <property type="evidence" value="ECO:0007669"/>
    <property type="project" value="TreeGrafter"/>
</dbReference>
<dbReference type="EC" id="3.1.4.11" evidence="1"/>
<evidence type="ECO:0000256" key="1">
    <source>
        <dbReference type="RuleBase" id="RU361133"/>
    </source>
</evidence>
<dbReference type="InterPro" id="IPR011992">
    <property type="entry name" value="EF-hand-dom_pair"/>
</dbReference>
<dbReference type="InterPro" id="IPR015359">
    <property type="entry name" value="PLC_EF-hand-like"/>
</dbReference>
<keyword evidence="1" id="KW-0378">Hydrolase</keyword>
<name>A0A1I8BQC6_MELHA</name>
<dbReference type="GO" id="GO:0051209">
    <property type="term" value="P:release of sequestered calcium ion into cytosol"/>
    <property type="evidence" value="ECO:0007669"/>
    <property type="project" value="TreeGrafter"/>
</dbReference>
<dbReference type="GO" id="GO:0004435">
    <property type="term" value="F:phosphatidylinositol-4,5-bisphosphate phospholipase C activity"/>
    <property type="evidence" value="ECO:0007669"/>
    <property type="project" value="UniProtKB-EC"/>
</dbReference>
<organism evidence="4 5">
    <name type="scientific">Meloidogyne hapla</name>
    <name type="common">Root-knot nematode worm</name>
    <dbReference type="NCBI Taxonomy" id="6305"/>
    <lineage>
        <taxon>Eukaryota</taxon>
        <taxon>Metazoa</taxon>
        <taxon>Ecdysozoa</taxon>
        <taxon>Nematoda</taxon>
        <taxon>Chromadorea</taxon>
        <taxon>Rhabditida</taxon>
        <taxon>Tylenchina</taxon>
        <taxon>Tylenchomorpha</taxon>
        <taxon>Tylenchoidea</taxon>
        <taxon>Meloidogynidae</taxon>
        <taxon>Meloidogyninae</taxon>
        <taxon>Meloidogyne</taxon>
    </lineage>
</organism>
<dbReference type="Pfam" id="PF00388">
    <property type="entry name" value="PI-PLC-X"/>
    <property type="match status" value="1"/>
</dbReference>
<keyword evidence="1" id="KW-0442">Lipid degradation</keyword>